<protein>
    <submittedName>
        <fullName evidence="1">Uncharacterized protein</fullName>
    </submittedName>
</protein>
<gene>
    <name evidence="1" type="ORF">H2198_001917</name>
</gene>
<proteinExistence type="predicted"/>
<dbReference type="Proteomes" id="UP001172386">
    <property type="component" value="Unassembled WGS sequence"/>
</dbReference>
<sequence length="663" mass="72713">MSQLYNFADLLANTLHVGTKLRVYYVSTPPTSCAPIFAAVAGQKDEPTTCESHFLAVSQQYDTVQESTGCREVGGKPNDSEDNEVLVLGIEVLVFHTPNLTTVFVSKADSTGLLNRPVTPNSDAKLQQESPSIIKSVISTFLNYVVSQNLSCTILESVSKTGNHSQTGHNLNRNADWSQVNKTGDSRIQNEKIEHENRGRNVRRVEGKRLVLSLFARSQNQYLFPGSIENETKHVLDDRQLIKWWCRVLDELVQKDWSIKDPTNTSSRPISSAVDNKLNPIAGENGVAQELQASIITPQAFVIVPGCDRLETTRSFFPPSTKFQQPGATSRWHISYPAGLLNQTGSTPQFTLPVRCMIPRLPDDPKARYCDDLDTSGIDSAGQWRGIKTLDQFWEMMSYRQECSAGRLVGFVWVVFAGQDQTDALSDGQADTTLTTDIAQPAACQASVQRKNSLPSASKYDQPQGVVTANSPTVTSLPFSAHTMPSVQFTEFISDPGSVRLSIESYNTLADYLVNTTDFAGIEVARKSTREWIEKVKELAGVPEVGVEIEGRLSLPVAQAIIHNRPSDSGIVEPQTGSKHTRTESSGTSVNVLVGVRKKKRKIEGDVNGSNDLPPNGMARADQPVEKSLPAADKDGEVNGAQTLSTRLVRKRPKPAQFEVISP</sequence>
<keyword evidence="2" id="KW-1185">Reference proteome</keyword>
<organism evidence="1 2">
    <name type="scientific">Neophaeococcomyces mojaviensis</name>
    <dbReference type="NCBI Taxonomy" id="3383035"/>
    <lineage>
        <taxon>Eukaryota</taxon>
        <taxon>Fungi</taxon>
        <taxon>Dikarya</taxon>
        <taxon>Ascomycota</taxon>
        <taxon>Pezizomycotina</taxon>
        <taxon>Eurotiomycetes</taxon>
        <taxon>Chaetothyriomycetidae</taxon>
        <taxon>Chaetothyriales</taxon>
        <taxon>Chaetothyriales incertae sedis</taxon>
        <taxon>Neophaeococcomyces</taxon>
    </lineage>
</organism>
<dbReference type="EMBL" id="JAPDRQ010000022">
    <property type="protein sequence ID" value="KAJ9661537.1"/>
    <property type="molecule type" value="Genomic_DNA"/>
</dbReference>
<comment type="caution">
    <text evidence="1">The sequence shown here is derived from an EMBL/GenBank/DDBJ whole genome shotgun (WGS) entry which is preliminary data.</text>
</comment>
<name>A0ACC3AFQ6_9EURO</name>
<evidence type="ECO:0000313" key="1">
    <source>
        <dbReference type="EMBL" id="KAJ9661537.1"/>
    </source>
</evidence>
<accession>A0ACC3AFQ6</accession>
<reference evidence="1" key="1">
    <citation type="submission" date="2022-10" db="EMBL/GenBank/DDBJ databases">
        <title>Culturing micro-colonial fungi from biological soil crusts in the Mojave desert and describing Neophaeococcomyces mojavensis, and introducing the new genera and species Taxawa tesnikishii.</title>
        <authorList>
            <person name="Kurbessoian T."/>
            <person name="Stajich J.E."/>
        </authorList>
    </citation>
    <scope>NUCLEOTIDE SEQUENCE</scope>
    <source>
        <strain evidence="1">JES_112</strain>
    </source>
</reference>
<evidence type="ECO:0000313" key="2">
    <source>
        <dbReference type="Proteomes" id="UP001172386"/>
    </source>
</evidence>